<protein>
    <recommendedName>
        <fullName evidence="15">Coproporphyrinogen-III oxidase</fullName>
        <ecNumber evidence="15">1.3.98.3</ecNumber>
    </recommendedName>
</protein>
<feature type="binding site" evidence="16">
    <location>
        <begin position="63"/>
        <end position="65"/>
    </location>
    <ligand>
        <name>S-adenosyl-L-methionine</name>
        <dbReference type="ChEBI" id="CHEBI:59789"/>
        <label>2</label>
    </ligand>
</feature>
<dbReference type="PROSITE" id="PS51918">
    <property type="entry name" value="RADICAL_SAM"/>
    <property type="match status" value="1"/>
</dbReference>
<dbReference type="Pfam" id="PF04055">
    <property type="entry name" value="Radical_SAM"/>
    <property type="match status" value="1"/>
</dbReference>
<evidence type="ECO:0000256" key="16">
    <source>
        <dbReference type="PIRSR" id="PIRSR000167-1"/>
    </source>
</evidence>
<feature type="binding site" evidence="16">
    <location>
        <position position="238"/>
    </location>
    <ligand>
        <name>S-adenosyl-L-methionine</name>
        <dbReference type="ChEBI" id="CHEBI:59789"/>
        <label>2</label>
    </ligand>
</feature>
<comment type="similarity">
    <text evidence="3 15">Belongs to the anaerobic coproporphyrinogen-III oxidase family.</text>
</comment>
<evidence type="ECO:0000256" key="13">
    <source>
        <dbReference type="ARBA" id="ARBA00024295"/>
    </source>
</evidence>
<keyword evidence="10 15" id="KW-0408">Iron</keyword>
<keyword evidence="6 15" id="KW-0963">Cytoplasm</keyword>
<feature type="binding site" evidence="16">
    <location>
        <begin position="108"/>
        <end position="109"/>
    </location>
    <ligand>
        <name>S-adenosyl-L-methionine</name>
        <dbReference type="ChEBI" id="CHEBI:59789"/>
        <label>2</label>
    </ligand>
</feature>
<dbReference type="SFLD" id="SFLDG01065">
    <property type="entry name" value="anaerobic_coproporphyrinogen-I"/>
    <property type="match status" value="1"/>
</dbReference>
<keyword evidence="7 15" id="KW-0949">S-adenosyl-L-methionine</keyword>
<dbReference type="InterPro" id="IPR034505">
    <property type="entry name" value="Coproporphyrinogen-III_oxidase"/>
</dbReference>
<evidence type="ECO:0000256" key="6">
    <source>
        <dbReference type="ARBA" id="ARBA00022490"/>
    </source>
</evidence>
<dbReference type="InterPro" id="IPR023404">
    <property type="entry name" value="rSAM_horseshoe"/>
</dbReference>
<evidence type="ECO:0000256" key="7">
    <source>
        <dbReference type="ARBA" id="ARBA00022691"/>
    </source>
</evidence>
<dbReference type="FunFam" id="3.80.30.20:FF:000012">
    <property type="entry name" value="Coproporphyrinogen-III oxidase"/>
    <property type="match status" value="1"/>
</dbReference>
<dbReference type="SFLD" id="SFLDF00277">
    <property type="entry name" value="oxygen-independent_coproporphy"/>
    <property type="match status" value="1"/>
</dbReference>
<evidence type="ECO:0000256" key="9">
    <source>
        <dbReference type="ARBA" id="ARBA00023002"/>
    </source>
</evidence>
<dbReference type="SFLD" id="SFLDS00029">
    <property type="entry name" value="Radical_SAM"/>
    <property type="match status" value="1"/>
</dbReference>
<feature type="domain" description="Radical SAM core" evidence="18">
    <location>
        <begin position="42"/>
        <end position="278"/>
    </location>
</feature>
<comment type="pathway">
    <text evidence="2 15">Porphyrin-containing compound metabolism; protoporphyrin-IX biosynthesis; protoporphyrinogen-IX from coproporphyrinogen-III (AdoMet route): step 1/1.</text>
</comment>
<evidence type="ECO:0000256" key="3">
    <source>
        <dbReference type="ARBA" id="ARBA00005493"/>
    </source>
</evidence>
<evidence type="ECO:0000256" key="17">
    <source>
        <dbReference type="PIRSR" id="PIRSR000167-2"/>
    </source>
</evidence>
<comment type="catalytic activity">
    <reaction evidence="14 15">
        <text>coproporphyrinogen III + 2 S-adenosyl-L-methionine = protoporphyrinogen IX + 2 5'-deoxyadenosine + 2 L-methionine + 2 CO2</text>
        <dbReference type="Rhea" id="RHEA:15425"/>
        <dbReference type="ChEBI" id="CHEBI:16526"/>
        <dbReference type="ChEBI" id="CHEBI:17319"/>
        <dbReference type="ChEBI" id="CHEBI:57307"/>
        <dbReference type="ChEBI" id="CHEBI:57309"/>
        <dbReference type="ChEBI" id="CHEBI:57844"/>
        <dbReference type="ChEBI" id="CHEBI:59789"/>
        <dbReference type="EC" id="1.3.98.3"/>
    </reaction>
</comment>
<evidence type="ECO:0000256" key="15">
    <source>
        <dbReference type="PIRNR" id="PIRNR000167"/>
    </source>
</evidence>
<dbReference type="Pfam" id="PF06969">
    <property type="entry name" value="HemN_C"/>
    <property type="match status" value="1"/>
</dbReference>
<dbReference type="PANTHER" id="PTHR13932">
    <property type="entry name" value="COPROPORPHYRINIGEN III OXIDASE"/>
    <property type="match status" value="1"/>
</dbReference>
<dbReference type="NCBIfam" id="TIGR00538">
    <property type="entry name" value="hemN"/>
    <property type="match status" value="1"/>
</dbReference>
<keyword evidence="11 15" id="KW-0411">Iron-sulfur</keyword>
<dbReference type="GO" id="GO:0051539">
    <property type="term" value="F:4 iron, 4 sulfur cluster binding"/>
    <property type="evidence" value="ECO:0007669"/>
    <property type="project" value="UniProtKB-KW"/>
</dbReference>
<dbReference type="EMBL" id="CP013650">
    <property type="protein sequence ID" value="ALT00186.1"/>
    <property type="molecule type" value="Genomic_DNA"/>
</dbReference>
<dbReference type="InterPro" id="IPR058240">
    <property type="entry name" value="rSAM_sf"/>
</dbReference>
<comment type="subunit">
    <text evidence="4">Monomer.</text>
</comment>
<evidence type="ECO:0000256" key="14">
    <source>
        <dbReference type="ARBA" id="ARBA00048321"/>
    </source>
</evidence>
<dbReference type="InterPro" id="IPR010723">
    <property type="entry name" value="HemN_C"/>
</dbReference>
<dbReference type="SUPFAM" id="SSF102114">
    <property type="entry name" value="Radical SAM enzymes"/>
    <property type="match status" value="1"/>
</dbReference>
<dbReference type="OrthoDB" id="9808022at2"/>
<dbReference type="EC" id="1.3.98.3" evidence="15"/>
<keyword evidence="9 15" id="KW-0560">Oxidoreductase</keyword>
<evidence type="ECO:0000259" key="18">
    <source>
        <dbReference type="PROSITE" id="PS51918"/>
    </source>
</evidence>
<dbReference type="RefSeq" id="WP_062483695.1">
    <property type="nucleotide sequence ID" value="NZ_CP013650.1"/>
</dbReference>
<keyword evidence="8 15" id="KW-0479">Metal-binding</keyword>
<dbReference type="GO" id="GO:0046872">
    <property type="term" value="F:metal ion binding"/>
    <property type="evidence" value="ECO:0007669"/>
    <property type="project" value="UniProtKB-KW"/>
</dbReference>
<evidence type="ECO:0000256" key="5">
    <source>
        <dbReference type="ARBA" id="ARBA00022485"/>
    </source>
</evidence>
<dbReference type="AlphaFoldDB" id="A0A0U3B9F4"/>
<feature type="binding site" evidence="16">
    <location>
        <position position="324"/>
    </location>
    <ligand>
        <name>S-adenosyl-L-methionine</name>
        <dbReference type="ChEBI" id="CHEBI:59789"/>
        <label>1</label>
    </ligand>
</feature>
<dbReference type="KEGG" id="lal:AT746_19225"/>
<dbReference type="Gene3D" id="3.80.30.20">
    <property type="entry name" value="tm_1862 like domain"/>
    <property type="match status" value="1"/>
</dbReference>
<dbReference type="UniPathway" id="UPA00251">
    <property type="reaction ID" value="UER00323"/>
</dbReference>
<dbReference type="GO" id="GO:0006782">
    <property type="term" value="P:protoporphyrinogen IX biosynthetic process"/>
    <property type="evidence" value="ECO:0007669"/>
    <property type="project" value="UniProtKB-UniPathway"/>
</dbReference>
<feature type="binding site" evidence="16">
    <location>
        <position position="167"/>
    </location>
    <ligand>
        <name>S-adenosyl-L-methionine</name>
        <dbReference type="ChEBI" id="CHEBI:59789"/>
        <label>2</label>
    </ligand>
</feature>
<feature type="binding site" evidence="16">
    <location>
        <position position="107"/>
    </location>
    <ligand>
        <name>S-adenosyl-L-methionine</name>
        <dbReference type="ChEBI" id="CHEBI:59789"/>
        <label>1</label>
    </ligand>
</feature>
<feature type="binding site" evidence="17">
    <location>
        <position position="61"/>
    </location>
    <ligand>
        <name>[4Fe-4S] cluster</name>
        <dbReference type="ChEBI" id="CHEBI:49883"/>
        <note>4Fe-4S-S-AdoMet</note>
    </ligand>
</feature>
<evidence type="ECO:0000256" key="10">
    <source>
        <dbReference type="ARBA" id="ARBA00023004"/>
    </source>
</evidence>
<dbReference type="GO" id="GO:0005737">
    <property type="term" value="C:cytoplasm"/>
    <property type="evidence" value="ECO:0007669"/>
    <property type="project" value="UniProtKB-SubCell"/>
</dbReference>
<gene>
    <name evidence="19" type="ORF">AT746_19225</name>
</gene>
<feature type="binding site" evidence="17">
    <location>
        <position position="57"/>
    </location>
    <ligand>
        <name>[4Fe-4S] cluster</name>
        <dbReference type="ChEBI" id="CHEBI:49883"/>
        <note>4Fe-4S-S-AdoMet</note>
    </ligand>
</feature>
<reference evidence="19 20" key="1">
    <citation type="submission" date="2015-12" db="EMBL/GenBank/DDBJ databases">
        <title>Complete genome of Lacimicrobium alkaliphilum KCTC 32984.</title>
        <authorList>
            <person name="Kim S.-G."/>
            <person name="Lee Y.-J."/>
        </authorList>
    </citation>
    <scope>NUCLEOTIDE SEQUENCE [LARGE SCALE GENOMIC DNA]</scope>
    <source>
        <strain evidence="19 20">YelD216</strain>
    </source>
</reference>
<dbReference type="InterPro" id="IPR006638">
    <property type="entry name" value="Elp3/MiaA/NifB-like_rSAM"/>
</dbReference>
<dbReference type="Proteomes" id="UP000068447">
    <property type="component" value="Chromosome"/>
</dbReference>
<keyword evidence="12 15" id="KW-0627">Porphyrin biosynthesis</keyword>
<dbReference type="InterPro" id="IPR007197">
    <property type="entry name" value="rSAM"/>
</dbReference>
<accession>A0A0U3B9F4</accession>
<evidence type="ECO:0000313" key="20">
    <source>
        <dbReference type="Proteomes" id="UP000068447"/>
    </source>
</evidence>
<dbReference type="FunFam" id="1.10.10.920:FF:000002">
    <property type="entry name" value="Coproporphyrinogen-III oxidase"/>
    <property type="match status" value="1"/>
</dbReference>
<feature type="binding site" evidence="16">
    <location>
        <position position="179"/>
    </location>
    <ligand>
        <name>S-adenosyl-L-methionine</name>
        <dbReference type="ChEBI" id="CHEBI:59789"/>
        <label>2</label>
    </ligand>
</feature>
<dbReference type="STRING" id="1526571.AT746_19225"/>
<comment type="subcellular location">
    <subcellularLocation>
        <location evidence="1 15">Cytoplasm</location>
    </subcellularLocation>
</comment>
<dbReference type="GO" id="GO:0004109">
    <property type="term" value="F:coproporphyrinogen oxidase activity"/>
    <property type="evidence" value="ECO:0007669"/>
    <property type="project" value="InterPro"/>
</dbReference>
<dbReference type="Gene3D" id="1.10.10.920">
    <property type="match status" value="1"/>
</dbReference>
<feature type="binding site" evidence="16">
    <location>
        <position position="140"/>
    </location>
    <ligand>
        <name>S-adenosyl-L-methionine</name>
        <dbReference type="ChEBI" id="CHEBI:59789"/>
        <label>1</label>
    </ligand>
</feature>
<name>A0A0U3B9F4_9ALTE</name>
<proteinExistence type="inferred from homology"/>
<evidence type="ECO:0000256" key="1">
    <source>
        <dbReference type="ARBA" id="ARBA00004496"/>
    </source>
</evidence>
<sequence>MPAVKGQLLDKYNLSGPRYTSYPTALQLGEFEPALLVQKCHDSEAGALSLYLHVPFCHSLCYYCGCNKIITRQTHKAEAYLGYLMREISERSQMFTAKAVTQIHFGGGTPTYLSDEQFTRLMAHIRQAFRVKDDAEISVEIDPRQMALHRVPHLYQLGFNRLSIGVQDFNQQVQQAVNRVQDESHIYALVKRAREVGFASVSLDLIYGLPHQTPQSFAETVDKVLQIRPDRLSVFNYAHMPDKFAAQRRIDENALPDSAARTAIFAKASAMLCAQGYLCIGMDHFALQDDELAKAQRDGCLHRNFQGYTTQGECDLLGLGVSAISQINGLIVQNEKDLKSYYRAMDNAGQATAKGYVLSDDDKLRAEVIKQLICHFRLSFASIEQTFNIRFDQYFNPELQRLKQMVTDGLLVMSDKGIKVTETGRGLIRAICMQFDRYLPLSRQQAFSRII</sequence>
<feature type="binding site" evidence="16">
    <location>
        <position position="51"/>
    </location>
    <ligand>
        <name>S-adenosyl-L-methionine</name>
        <dbReference type="ChEBI" id="CHEBI:59789"/>
        <label>1</label>
    </ligand>
</feature>
<keyword evidence="5 15" id="KW-0004">4Fe-4S</keyword>
<evidence type="ECO:0000256" key="12">
    <source>
        <dbReference type="ARBA" id="ARBA00023244"/>
    </source>
</evidence>
<dbReference type="PANTHER" id="PTHR13932:SF6">
    <property type="entry name" value="OXYGEN-INDEPENDENT COPROPORPHYRINOGEN III OXIDASE"/>
    <property type="match status" value="1"/>
</dbReference>
<organism evidence="19 20">
    <name type="scientific">Lacimicrobium alkaliphilum</name>
    <dbReference type="NCBI Taxonomy" id="1526571"/>
    <lineage>
        <taxon>Bacteria</taxon>
        <taxon>Pseudomonadati</taxon>
        <taxon>Pseudomonadota</taxon>
        <taxon>Gammaproteobacteria</taxon>
        <taxon>Alteromonadales</taxon>
        <taxon>Alteromonadaceae</taxon>
        <taxon>Lacimicrobium</taxon>
    </lineage>
</organism>
<evidence type="ECO:0000256" key="4">
    <source>
        <dbReference type="ARBA" id="ARBA00011245"/>
    </source>
</evidence>
<dbReference type="InterPro" id="IPR004558">
    <property type="entry name" value="Coprogen_oxidase_HemN"/>
</dbReference>
<feature type="binding site" evidence="17">
    <location>
        <position position="64"/>
    </location>
    <ligand>
        <name>[4Fe-4S] cluster</name>
        <dbReference type="ChEBI" id="CHEBI:49883"/>
        <note>4Fe-4S-S-AdoMet</note>
    </ligand>
</feature>
<evidence type="ECO:0000313" key="19">
    <source>
        <dbReference type="EMBL" id="ALT00186.1"/>
    </source>
</evidence>
<dbReference type="GO" id="GO:0051989">
    <property type="term" value="F:coproporphyrinogen dehydrogenase activity"/>
    <property type="evidence" value="ECO:0007669"/>
    <property type="project" value="UniProtKB-EC"/>
</dbReference>
<comment type="function">
    <text evidence="13">Involved in the heme biosynthesis. Catalyzes the anaerobic oxidative decarboxylation of propionate groups of rings A and B of coproporphyrinogen III to yield the vinyl groups in protoporphyrinogen IX.</text>
</comment>
<dbReference type="CDD" id="cd01335">
    <property type="entry name" value="Radical_SAM"/>
    <property type="match status" value="1"/>
</dbReference>
<comment type="cofactor">
    <cofactor evidence="15 17">
        <name>[4Fe-4S] cluster</name>
        <dbReference type="ChEBI" id="CHEBI:49883"/>
    </cofactor>
    <text evidence="15 17">Binds 1 [4Fe-4S] cluster. The cluster is coordinated with 3 cysteines and an exchangeable S-adenosyl-L-methionine.</text>
</comment>
<dbReference type="PIRSF" id="PIRSF000167">
    <property type="entry name" value="HemN"/>
    <property type="match status" value="1"/>
</dbReference>
<evidence type="ECO:0000256" key="8">
    <source>
        <dbReference type="ARBA" id="ARBA00022723"/>
    </source>
</evidence>
<evidence type="ECO:0000256" key="2">
    <source>
        <dbReference type="ARBA" id="ARBA00004785"/>
    </source>
</evidence>
<keyword evidence="20" id="KW-1185">Reference proteome</keyword>
<evidence type="ECO:0000256" key="11">
    <source>
        <dbReference type="ARBA" id="ARBA00023014"/>
    </source>
</evidence>
<dbReference type="SMART" id="SM00729">
    <property type="entry name" value="Elp3"/>
    <property type="match status" value="1"/>
</dbReference>
<feature type="binding site" evidence="16">
    <location>
        <position position="204"/>
    </location>
    <ligand>
        <name>S-adenosyl-L-methionine</name>
        <dbReference type="ChEBI" id="CHEBI:59789"/>
        <label>2</label>
    </ligand>
</feature>